<comment type="similarity">
    <text evidence="1">Belongs to the short-chain dehydrogenases/reductases (SDR) family.</text>
</comment>
<reference evidence="3" key="1">
    <citation type="journal article" date="2019" name="Int. J. Syst. Evol. Microbiol.">
        <title>The Global Catalogue of Microorganisms (GCM) 10K type strain sequencing project: providing services to taxonomists for standard genome sequencing and annotation.</title>
        <authorList>
            <consortium name="The Broad Institute Genomics Platform"/>
            <consortium name="The Broad Institute Genome Sequencing Center for Infectious Disease"/>
            <person name="Wu L."/>
            <person name="Ma J."/>
        </authorList>
    </citation>
    <scope>NUCLEOTIDE SEQUENCE [LARGE SCALE GENOMIC DNA]</scope>
    <source>
        <strain evidence="3">CGMCC 4.7645</strain>
    </source>
</reference>
<accession>A0ABW5G4E6</accession>
<dbReference type="SUPFAM" id="SSF51735">
    <property type="entry name" value="NAD(P)-binding Rossmann-fold domains"/>
    <property type="match status" value="1"/>
</dbReference>
<dbReference type="PROSITE" id="PS00061">
    <property type="entry name" value="ADH_SHORT"/>
    <property type="match status" value="1"/>
</dbReference>
<dbReference type="InterPro" id="IPR020904">
    <property type="entry name" value="Sc_DH/Rdtase_CS"/>
</dbReference>
<evidence type="ECO:0000313" key="2">
    <source>
        <dbReference type="EMBL" id="MFD2421888.1"/>
    </source>
</evidence>
<protein>
    <submittedName>
        <fullName evidence="2">Oxidoreductase</fullName>
    </submittedName>
</protein>
<gene>
    <name evidence="2" type="ORF">ACFSXZ_36725</name>
</gene>
<dbReference type="InterPro" id="IPR036291">
    <property type="entry name" value="NAD(P)-bd_dom_sf"/>
</dbReference>
<sequence>MGDLTGLRALITGGTKGIGAAIARHLGDAGALVVVSARNPGGDQGAGHFIAADVSTPDGPERLAREAAEHLGGIDILVDNAASQTRVPGGALAMTDADWLADLNGSLLSAVRLDRAVLPGMIAAGGGVIVHIGSGAARLPQPAALAYGTAKAALATYSKGLANEVGRHNVRVNLVSPGIIETAGLTTRLHQLSAEGDTDLDTARRRFLENFDVPLHRVGTVDDVASLVRFLVSPAASYITGTNHVIDGGLFPTV</sequence>
<dbReference type="NCBIfam" id="NF005095">
    <property type="entry name" value="PRK06523.1"/>
    <property type="match status" value="1"/>
</dbReference>
<comment type="caution">
    <text evidence="2">The sequence shown here is derived from an EMBL/GenBank/DDBJ whole genome shotgun (WGS) entry which is preliminary data.</text>
</comment>
<dbReference type="PANTHER" id="PTHR42879:SF6">
    <property type="entry name" value="NADPH-DEPENDENT REDUCTASE BACG"/>
    <property type="match status" value="1"/>
</dbReference>
<keyword evidence="3" id="KW-1185">Reference proteome</keyword>
<dbReference type="InterPro" id="IPR002347">
    <property type="entry name" value="SDR_fam"/>
</dbReference>
<organism evidence="2 3">
    <name type="scientific">Amycolatopsis pigmentata</name>
    <dbReference type="NCBI Taxonomy" id="450801"/>
    <lineage>
        <taxon>Bacteria</taxon>
        <taxon>Bacillati</taxon>
        <taxon>Actinomycetota</taxon>
        <taxon>Actinomycetes</taxon>
        <taxon>Pseudonocardiales</taxon>
        <taxon>Pseudonocardiaceae</taxon>
        <taxon>Amycolatopsis</taxon>
    </lineage>
</organism>
<evidence type="ECO:0000313" key="3">
    <source>
        <dbReference type="Proteomes" id="UP001597417"/>
    </source>
</evidence>
<dbReference type="Pfam" id="PF13561">
    <property type="entry name" value="adh_short_C2"/>
    <property type="match status" value="1"/>
</dbReference>
<dbReference type="PRINTS" id="PR00080">
    <property type="entry name" value="SDRFAMILY"/>
</dbReference>
<proteinExistence type="inferred from homology"/>
<dbReference type="Gene3D" id="3.40.50.720">
    <property type="entry name" value="NAD(P)-binding Rossmann-like Domain"/>
    <property type="match status" value="1"/>
</dbReference>
<evidence type="ECO:0000256" key="1">
    <source>
        <dbReference type="ARBA" id="ARBA00006484"/>
    </source>
</evidence>
<name>A0ABW5G4E6_9PSEU</name>
<dbReference type="Proteomes" id="UP001597417">
    <property type="component" value="Unassembled WGS sequence"/>
</dbReference>
<dbReference type="PANTHER" id="PTHR42879">
    <property type="entry name" value="3-OXOACYL-(ACYL-CARRIER-PROTEIN) REDUCTASE"/>
    <property type="match status" value="1"/>
</dbReference>
<dbReference type="RefSeq" id="WP_378270707.1">
    <property type="nucleotide sequence ID" value="NZ_JBHUKR010000023.1"/>
</dbReference>
<dbReference type="PRINTS" id="PR00081">
    <property type="entry name" value="GDHRDH"/>
</dbReference>
<dbReference type="InterPro" id="IPR050259">
    <property type="entry name" value="SDR"/>
</dbReference>
<dbReference type="EMBL" id="JBHUKR010000023">
    <property type="protein sequence ID" value="MFD2421888.1"/>
    <property type="molecule type" value="Genomic_DNA"/>
</dbReference>